<evidence type="ECO:0000313" key="4">
    <source>
        <dbReference type="EMBL" id="KAK6772677.1"/>
    </source>
</evidence>
<feature type="domain" description="Jacalin-type lectin" evidence="3">
    <location>
        <begin position="5"/>
        <end position="95"/>
    </location>
</feature>
<dbReference type="InterPro" id="IPR001229">
    <property type="entry name" value="Jacalin-like_lectin_dom"/>
</dbReference>
<accession>A0AAN8XYZ9</accession>
<organism evidence="4 5">
    <name type="scientific">Solanum bulbocastanum</name>
    <name type="common">Wild potato</name>
    <dbReference type="NCBI Taxonomy" id="147425"/>
    <lineage>
        <taxon>Eukaryota</taxon>
        <taxon>Viridiplantae</taxon>
        <taxon>Streptophyta</taxon>
        <taxon>Embryophyta</taxon>
        <taxon>Tracheophyta</taxon>
        <taxon>Spermatophyta</taxon>
        <taxon>Magnoliopsida</taxon>
        <taxon>eudicotyledons</taxon>
        <taxon>Gunneridae</taxon>
        <taxon>Pentapetalae</taxon>
        <taxon>asterids</taxon>
        <taxon>lamiids</taxon>
        <taxon>Solanales</taxon>
        <taxon>Solanaceae</taxon>
        <taxon>Solanoideae</taxon>
        <taxon>Solaneae</taxon>
        <taxon>Solanum</taxon>
    </lineage>
</organism>
<comment type="similarity">
    <text evidence="1">Belongs to the jacalin lectin family.</text>
</comment>
<evidence type="ECO:0000259" key="3">
    <source>
        <dbReference type="PROSITE" id="PS51752"/>
    </source>
</evidence>
<proteinExistence type="inferred from homology"/>
<evidence type="ECO:0000256" key="2">
    <source>
        <dbReference type="ARBA" id="ARBA00022734"/>
    </source>
</evidence>
<evidence type="ECO:0000313" key="5">
    <source>
        <dbReference type="Proteomes" id="UP001371456"/>
    </source>
</evidence>
<keyword evidence="5" id="KW-1185">Reference proteome</keyword>
<dbReference type="PROSITE" id="PS51752">
    <property type="entry name" value="JACALIN_LECTIN"/>
    <property type="match status" value="1"/>
</dbReference>
<comment type="caution">
    <text evidence="4">The sequence shown here is derived from an EMBL/GenBank/DDBJ whole genome shotgun (WGS) entry which is preliminary data.</text>
</comment>
<dbReference type="EMBL" id="JBANQN010000012">
    <property type="protein sequence ID" value="KAK6772677.1"/>
    <property type="molecule type" value="Genomic_DNA"/>
</dbReference>
<evidence type="ECO:0000256" key="1">
    <source>
        <dbReference type="ARBA" id="ARBA00006568"/>
    </source>
</evidence>
<dbReference type="GO" id="GO:0030246">
    <property type="term" value="F:carbohydrate binding"/>
    <property type="evidence" value="ECO:0007669"/>
    <property type="project" value="UniProtKB-KW"/>
</dbReference>
<gene>
    <name evidence="4" type="ORF">RDI58_027915</name>
</gene>
<dbReference type="Gene3D" id="2.100.10.30">
    <property type="entry name" value="Jacalin-like lectin domain"/>
    <property type="match status" value="1"/>
</dbReference>
<name>A0AAN8XYZ9_SOLBU</name>
<protein>
    <recommendedName>
        <fullName evidence="3">Jacalin-type lectin domain-containing protein</fullName>
    </recommendedName>
</protein>
<sequence length="95" mass="10584">MDMDMIKVGPIGGKTTGGIVWDEKGKGEIAKIFVTSGTQTYFVLSLQFLFVDHNGQFILSDRHGSQYNYSDTTTFNTGSIYIYTMDPMLKLSISL</sequence>
<dbReference type="Proteomes" id="UP001371456">
    <property type="component" value="Unassembled WGS sequence"/>
</dbReference>
<reference evidence="4 5" key="1">
    <citation type="submission" date="2024-02" db="EMBL/GenBank/DDBJ databases">
        <title>de novo genome assembly of Solanum bulbocastanum strain 11H21.</title>
        <authorList>
            <person name="Hosaka A.J."/>
        </authorList>
    </citation>
    <scope>NUCLEOTIDE SEQUENCE [LARGE SCALE GENOMIC DNA]</scope>
    <source>
        <tissue evidence="4">Young leaves</tissue>
    </source>
</reference>
<dbReference type="SUPFAM" id="SSF51101">
    <property type="entry name" value="Mannose-binding lectins"/>
    <property type="match status" value="1"/>
</dbReference>
<dbReference type="InterPro" id="IPR036404">
    <property type="entry name" value="Jacalin-like_lectin_dom_sf"/>
</dbReference>
<dbReference type="AlphaFoldDB" id="A0AAN8XYZ9"/>
<dbReference type="Pfam" id="PF01419">
    <property type="entry name" value="Jacalin"/>
    <property type="match status" value="1"/>
</dbReference>
<keyword evidence="2" id="KW-0430">Lectin</keyword>